<feature type="compositionally biased region" description="Basic and acidic residues" evidence="2">
    <location>
        <begin position="153"/>
        <end position="166"/>
    </location>
</feature>
<proteinExistence type="inferred from homology"/>
<keyword evidence="4" id="KW-1185">Reference proteome</keyword>
<comment type="similarity">
    <text evidence="1">Belongs to the sel-1 family.</text>
</comment>
<feature type="compositionally biased region" description="Low complexity" evidence="2">
    <location>
        <begin position="297"/>
        <end position="319"/>
    </location>
</feature>
<feature type="compositionally biased region" description="Basic and acidic residues" evidence="2">
    <location>
        <begin position="237"/>
        <end position="248"/>
    </location>
</feature>
<dbReference type="AlphaFoldDB" id="A0A2G8LRK7"/>
<dbReference type="SUPFAM" id="SSF81901">
    <property type="entry name" value="HCP-like"/>
    <property type="match status" value="1"/>
</dbReference>
<feature type="compositionally biased region" description="Low complexity" evidence="2">
    <location>
        <begin position="249"/>
        <end position="262"/>
    </location>
</feature>
<dbReference type="InterPro" id="IPR050767">
    <property type="entry name" value="Sel1_AlgK"/>
</dbReference>
<feature type="compositionally biased region" description="Polar residues" evidence="2">
    <location>
        <begin position="168"/>
        <end position="208"/>
    </location>
</feature>
<reference evidence="3 4" key="1">
    <citation type="journal article" date="2017" name="PLoS Biol.">
        <title>The sea cucumber genome provides insights into morphological evolution and visceral regeneration.</title>
        <authorList>
            <person name="Zhang X."/>
            <person name="Sun L."/>
            <person name="Yuan J."/>
            <person name="Sun Y."/>
            <person name="Gao Y."/>
            <person name="Zhang L."/>
            <person name="Li S."/>
            <person name="Dai H."/>
            <person name="Hamel J.F."/>
            <person name="Liu C."/>
            <person name="Yu Y."/>
            <person name="Liu S."/>
            <person name="Lin W."/>
            <person name="Guo K."/>
            <person name="Jin S."/>
            <person name="Xu P."/>
            <person name="Storey K.B."/>
            <person name="Huan P."/>
            <person name="Zhang T."/>
            <person name="Zhou Y."/>
            <person name="Zhang J."/>
            <person name="Lin C."/>
            <person name="Li X."/>
            <person name="Xing L."/>
            <person name="Huo D."/>
            <person name="Sun M."/>
            <person name="Wang L."/>
            <person name="Mercier A."/>
            <person name="Li F."/>
            <person name="Yang H."/>
            <person name="Xiang J."/>
        </authorList>
    </citation>
    <scope>NUCLEOTIDE SEQUENCE [LARGE SCALE GENOMIC DNA]</scope>
    <source>
        <strain evidence="3">Shaxun</strain>
        <tissue evidence="3">Muscle</tissue>
    </source>
</reference>
<dbReference type="SMART" id="SM00671">
    <property type="entry name" value="SEL1"/>
    <property type="match status" value="2"/>
</dbReference>
<feature type="compositionally biased region" description="Polar residues" evidence="2">
    <location>
        <begin position="16"/>
        <end position="59"/>
    </location>
</feature>
<feature type="compositionally biased region" description="Low complexity" evidence="2">
    <location>
        <begin position="366"/>
        <end position="390"/>
    </location>
</feature>
<evidence type="ECO:0000313" key="3">
    <source>
        <dbReference type="EMBL" id="PIK62906.1"/>
    </source>
</evidence>
<feature type="compositionally biased region" description="Basic and acidic residues" evidence="2">
    <location>
        <begin position="127"/>
        <end position="146"/>
    </location>
</feature>
<dbReference type="Gene3D" id="1.25.40.10">
    <property type="entry name" value="Tetratricopeptide repeat domain"/>
    <property type="match status" value="1"/>
</dbReference>
<evidence type="ECO:0000256" key="2">
    <source>
        <dbReference type="SAM" id="MobiDB-lite"/>
    </source>
</evidence>
<dbReference type="GO" id="GO:0036503">
    <property type="term" value="P:ERAD pathway"/>
    <property type="evidence" value="ECO:0007669"/>
    <property type="project" value="TreeGrafter"/>
</dbReference>
<feature type="region of interest" description="Disordered" evidence="2">
    <location>
        <begin position="1"/>
        <end position="80"/>
    </location>
</feature>
<feature type="compositionally biased region" description="Polar residues" evidence="2">
    <location>
        <begin position="391"/>
        <end position="408"/>
    </location>
</feature>
<dbReference type="PANTHER" id="PTHR11102:SF147">
    <property type="entry name" value="SEL1L ADAPTOR SUBUNIT OF ERAD E3 UBIQUITIN LIGASE"/>
    <property type="match status" value="1"/>
</dbReference>
<feature type="region of interest" description="Disordered" evidence="2">
    <location>
        <begin position="94"/>
        <end position="412"/>
    </location>
</feature>
<feature type="compositionally biased region" description="Low complexity" evidence="2">
    <location>
        <begin position="209"/>
        <end position="223"/>
    </location>
</feature>
<evidence type="ECO:0000256" key="1">
    <source>
        <dbReference type="ARBA" id="ARBA00038101"/>
    </source>
</evidence>
<evidence type="ECO:0000313" key="4">
    <source>
        <dbReference type="Proteomes" id="UP000230750"/>
    </source>
</evidence>
<dbReference type="InterPro" id="IPR006597">
    <property type="entry name" value="Sel1-like"/>
</dbReference>
<feature type="compositionally biased region" description="Polar residues" evidence="2">
    <location>
        <begin position="94"/>
        <end position="111"/>
    </location>
</feature>
<organism evidence="3 4">
    <name type="scientific">Stichopus japonicus</name>
    <name type="common">Sea cucumber</name>
    <dbReference type="NCBI Taxonomy" id="307972"/>
    <lineage>
        <taxon>Eukaryota</taxon>
        <taxon>Metazoa</taxon>
        <taxon>Echinodermata</taxon>
        <taxon>Eleutherozoa</taxon>
        <taxon>Echinozoa</taxon>
        <taxon>Holothuroidea</taxon>
        <taxon>Aspidochirotacea</taxon>
        <taxon>Aspidochirotida</taxon>
        <taxon>Stichopodidae</taxon>
        <taxon>Apostichopus</taxon>
    </lineage>
</organism>
<sequence>MVCPEDPHVVKGRTVPPSNEGQQQADSSIQNSAKEVESKNNPQNPNLESAKLQSAQTGPLSEDARGPGLKLTEPPQKLEVHESIHKQIVKEVHSINQPTHTHQTALKSQNLRSEETAESSSLPSSQDQKRLDDEQKVFSERTKSEKLNLPNDPVKHHVLEENRVNEAQHVSESYSERVLQTDQIRSGASQDQNGQKLPVSTGNQQNLNGASLPARQAAPAAGSHFKANLPKQPSPKETLEELQREAKMRQAQQRQQFHAQSQPGQPSIREPRLLNRLDKQHNRLVGRPAGQPSRSRPVGQTGQQVVQAGQPVGQAGQQVDQSAGQMGGQAVHTSGQQLHHAGQPVRQQGHHQPVHRATPNSAQQTGQAPVQSHQQQASQGSGQSGTASQAVPNSGQQAVLSTEEQGTENVEKTEGQLIYEEAEPLLNATLDDDVKRGYQRLLDAAYVNHTKSMELVAYAYLHGDHLPINISGAIDMFSRLSDAGTPSGQTGLGFLHATGIGRNSSQSRALVYYTFAALGGDHFALMILGYATGQASE</sequence>
<name>A0A2G8LRK7_STIJA</name>
<dbReference type="GO" id="GO:0005789">
    <property type="term" value="C:endoplasmic reticulum membrane"/>
    <property type="evidence" value="ECO:0007669"/>
    <property type="project" value="TreeGrafter"/>
</dbReference>
<accession>A0A2G8LRK7</accession>
<gene>
    <name evidence="3" type="ORF">BSL78_00141</name>
</gene>
<dbReference type="InterPro" id="IPR011990">
    <property type="entry name" value="TPR-like_helical_dom_sf"/>
</dbReference>
<dbReference type="EMBL" id="MRZV01000003">
    <property type="protein sequence ID" value="PIK62906.1"/>
    <property type="molecule type" value="Genomic_DNA"/>
</dbReference>
<dbReference type="OrthoDB" id="27934at2759"/>
<dbReference type="Proteomes" id="UP000230750">
    <property type="component" value="Unassembled WGS sequence"/>
</dbReference>
<dbReference type="PANTHER" id="PTHR11102">
    <property type="entry name" value="SEL-1-LIKE PROTEIN"/>
    <property type="match status" value="1"/>
</dbReference>
<comment type="caution">
    <text evidence="3">The sequence shown here is derived from an EMBL/GenBank/DDBJ whole genome shotgun (WGS) entry which is preliminary data.</text>
</comment>
<feature type="compositionally biased region" description="Basic and acidic residues" evidence="2">
    <location>
        <begin position="269"/>
        <end position="281"/>
    </location>
</feature>
<protein>
    <submittedName>
        <fullName evidence="3">Uncharacterized protein</fullName>
    </submittedName>
</protein>
<dbReference type="STRING" id="307972.A0A2G8LRK7"/>